<dbReference type="SMART" id="SM00220">
    <property type="entry name" value="S_TKc"/>
    <property type="match status" value="1"/>
</dbReference>
<proteinExistence type="predicted"/>
<dbReference type="GO" id="GO:0005524">
    <property type="term" value="F:ATP binding"/>
    <property type="evidence" value="ECO:0007669"/>
    <property type="project" value="UniProtKB-UniRule"/>
</dbReference>
<keyword evidence="3" id="KW-0808">Transferase</keyword>
<name>A0A9W7EAM3_9STRA</name>
<dbReference type="Pfam" id="PF00615">
    <property type="entry name" value="RGS"/>
    <property type="match status" value="1"/>
</dbReference>
<dbReference type="SUPFAM" id="SSF56112">
    <property type="entry name" value="Protein kinase-like (PK-like)"/>
    <property type="match status" value="1"/>
</dbReference>
<evidence type="ECO:0000313" key="12">
    <source>
        <dbReference type="Proteomes" id="UP001165122"/>
    </source>
</evidence>
<evidence type="ECO:0000256" key="6">
    <source>
        <dbReference type="ARBA" id="ARBA00022840"/>
    </source>
</evidence>
<gene>
    <name evidence="11" type="ORF">TrLO_g6939</name>
</gene>
<dbReference type="PROSITE" id="PS00108">
    <property type="entry name" value="PROTEIN_KINASE_ST"/>
    <property type="match status" value="1"/>
</dbReference>
<dbReference type="PROSITE" id="PS50011">
    <property type="entry name" value="PROTEIN_KINASE_DOM"/>
    <property type="match status" value="1"/>
</dbReference>
<feature type="compositionally biased region" description="Acidic residues" evidence="8">
    <location>
        <begin position="498"/>
        <end position="511"/>
    </location>
</feature>
<dbReference type="Gene3D" id="3.30.200.20">
    <property type="entry name" value="Phosphorylase Kinase, domain 1"/>
    <property type="match status" value="1"/>
</dbReference>
<dbReference type="AlphaFoldDB" id="A0A9W7EAM3"/>
<feature type="domain" description="RGS" evidence="10">
    <location>
        <begin position="123"/>
        <end position="246"/>
    </location>
</feature>
<evidence type="ECO:0000256" key="2">
    <source>
        <dbReference type="ARBA" id="ARBA00022553"/>
    </source>
</evidence>
<keyword evidence="4 7" id="KW-0547">Nucleotide-binding</keyword>
<dbReference type="SMART" id="SM00315">
    <property type="entry name" value="RGS"/>
    <property type="match status" value="1"/>
</dbReference>
<comment type="caution">
    <text evidence="11">The sequence shown here is derived from an EMBL/GenBank/DDBJ whole genome shotgun (WGS) entry which is preliminary data.</text>
</comment>
<dbReference type="InterPro" id="IPR044926">
    <property type="entry name" value="RGS_subdomain_2"/>
</dbReference>
<dbReference type="PROSITE" id="PS50132">
    <property type="entry name" value="RGS"/>
    <property type="match status" value="1"/>
</dbReference>
<dbReference type="GO" id="GO:0004674">
    <property type="term" value="F:protein serine/threonine kinase activity"/>
    <property type="evidence" value="ECO:0007669"/>
    <property type="project" value="UniProtKB-KW"/>
</dbReference>
<evidence type="ECO:0000256" key="3">
    <source>
        <dbReference type="ARBA" id="ARBA00022679"/>
    </source>
</evidence>
<keyword evidence="12" id="KW-1185">Reference proteome</keyword>
<evidence type="ECO:0000313" key="11">
    <source>
        <dbReference type="EMBL" id="GMH71972.1"/>
    </source>
</evidence>
<dbReference type="PANTHER" id="PTHR24351">
    <property type="entry name" value="RIBOSOMAL PROTEIN S6 KINASE"/>
    <property type="match status" value="1"/>
</dbReference>
<dbReference type="InterPro" id="IPR000719">
    <property type="entry name" value="Prot_kinase_dom"/>
</dbReference>
<evidence type="ECO:0000259" key="10">
    <source>
        <dbReference type="PROSITE" id="PS50132"/>
    </source>
</evidence>
<keyword evidence="1" id="KW-0723">Serine/threonine-protein kinase</keyword>
<dbReference type="PROSITE" id="PS00107">
    <property type="entry name" value="PROTEIN_KINASE_ATP"/>
    <property type="match status" value="1"/>
</dbReference>
<keyword evidence="5" id="KW-0418">Kinase</keyword>
<dbReference type="Gene3D" id="1.10.167.10">
    <property type="entry name" value="Regulator of G-protein Signalling 4, domain 2"/>
    <property type="match status" value="1"/>
</dbReference>
<dbReference type="InterPro" id="IPR036305">
    <property type="entry name" value="RGS_sf"/>
</dbReference>
<feature type="region of interest" description="Disordered" evidence="8">
    <location>
        <begin position="480"/>
        <end position="511"/>
    </location>
</feature>
<dbReference type="Proteomes" id="UP001165122">
    <property type="component" value="Unassembled WGS sequence"/>
</dbReference>
<feature type="domain" description="Protein kinase" evidence="9">
    <location>
        <begin position="263"/>
        <end position="735"/>
    </location>
</feature>
<dbReference type="SUPFAM" id="SSF48097">
    <property type="entry name" value="Regulator of G-protein signaling, RGS"/>
    <property type="match status" value="1"/>
</dbReference>
<dbReference type="OrthoDB" id="190974at2759"/>
<accession>A0A9W7EAM3</accession>
<dbReference type="InterPro" id="IPR011009">
    <property type="entry name" value="Kinase-like_dom_sf"/>
</dbReference>
<feature type="compositionally biased region" description="Basic and acidic residues" evidence="8">
    <location>
        <begin position="486"/>
        <end position="497"/>
    </location>
</feature>
<organism evidence="11 12">
    <name type="scientific">Triparma laevis f. longispina</name>
    <dbReference type="NCBI Taxonomy" id="1714387"/>
    <lineage>
        <taxon>Eukaryota</taxon>
        <taxon>Sar</taxon>
        <taxon>Stramenopiles</taxon>
        <taxon>Ochrophyta</taxon>
        <taxon>Bolidophyceae</taxon>
        <taxon>Parmales</taxon>
        <taxon>Triparmaceae</taxon>
        <taxon>Triparma</taxon>
    </lineage>
</organism>
<keyword evidence="2" id="KW-0597">Phosphoprotein</keyword>
<evidence type="ECO:0000259" key="9">
    <source>
        <dbReference type="PROSITE" id="PS50011"/>
    </source>
</evidence>
<protein>
    <submittedName>
        <fullName evidence="11">Uncharacterized protein</fullName>
    </submittedName>
</protein>
<sequence length="866" mass="98054">MPSDDSLCEKLKNALPCFGKKVADTEMHEKVGADELNKQELVRLESDLKLAKNSNIECQRHRKTNFQKNLNIFASTHNINEVKAKYEQKLEIGQNAKDAREFAERKALHRGSITFDVTPQYRKMKSLLDDPSCQSYLGAFMKKCYMQETLFCWIDCNDFLLIPTTDYRRCKAINIINKYVKPGGTMTVGCLDGDIIEQYEKICELLNDGESANPTLFDKISNACFREMVAAVLEPFKKSKEYGDYVDRKDRDGSSLKILVTDFDYMAILGQGGFGRVVHARKKSTGKHFAVKIQPKIALYEEHDGNLGNLHTEKTVFANCQHPFIVNMCYALQTVEHAILVLSLVDGGDLNDLLWRAPNGRLDEPLARLYTAQIALALAHLHEIGILYRDLKPENVLICGRTGNCMITDMGLAAPIVLADDDDDVDNELTNKFENETQKEGITLAHITQGGIAKNTPYKESRELRSEMKRMSISEDVEVNEISGEILKDMEDEKAKDEGDEDSSEEEDFDLAEEEIKDIAEKALVDGELSSRERAGKRKNSFMVQTAKLGESATNKTLKQLEELAKNAGHGTGQVIEEDKEIEDDAVNISPVKMTEIEAAKKRIKRMSVVGTRGFMAPEIVEGKALKRKDRRGYDETADWFALGVTTYVMLTGGQPFAGEDPTNVSAALLEKEFPRDASGKIKRPQGFASLMQTVKFPSFMSHAACHFCKGLMDIHPEDRTGRNGISDLHKEDWFVRSENPASAERLRINRRMYKNCELDCMTFDKVMNLGYPVPEWVYKTARSKALGKVYERNAKPKYNHYEHMMATFDIRSHHQRVDWYGVPKQHQQEIFESWDFMSMDALKDELTANAEHQDAVLALSNGKKK</sequence>
<evidence type="ECO:0000256" key="7">
    <source>
        <dbReference type="PROSITE-ProRule" id="PRU10141"/>
    </source>
</evidence>
<evidence type="ECO:0000256" key="5">
    <source>
        <dbReference type="ARBA" id="ARBA00022777"/>
    </source>
</evidence>
<dbReference type="Pfam" id="PF00069">
    <property type="entry name" value="Pkinase"/>
    <property type="match status" value="2"/>
</dbReference>
<dbReference type="InterPro" id="IPR016137">
    <property type="entry name" value="RGS"/>
</dbReference>
<evidence type="ECO:0000256" key="1">
    <source>
        <dbReference type="ARBA" id="ARBA00022527"/>
    </source>
</evidence>
<dbReference type="Gene3D" id="1.10.510.10">
    <property type="entry name" value="Transferase(Phosphotransferase) domain 1"/>
    <property type="match status" value="2"/>
</dbReference>
<reference evidence="12" key="1">
    <citation type="journal article" date="2023" name="Commun. Biol.">
        <title>Genome analysis of Parmales, the sister group of diatoms, reveals the evolutionary specialization of diatoms from phago-mixotrophs to photoautotrophs.</title>
        <authorList>
            <person name="Ban H."/>
            <person name="Sato S."/>
            <person name="Yoshikawa S."/>
            <person name="Yamada K."/>
            <person name="Nakamura Y."/>
            <person name="Ichinomiya M."/>
            <person name="Sato N."/>
            <person name="Blanc-Mathieu R."/>
            <person name="Endo H."/>
            <person name="Kuwata A."/>
            <person name="Ogata H."/>
        </authorList>
    </citation>
    <scope>NUCLEOTIDE SEQUENCE [LARGE SCALE GENOMIC DNA]</scope>
    <source>
        <strain evidence="12">NIES 3700</strain>
    </source>
</reference>
<dbReference type="InterPro" id="IPR008271">
    <property type="entry name" value="Ser/Thr_kinase_AS"/>
</dbReference>
<dbReference type="InterPro" id="IPR017441">
    <property type="entry name" value="Protein_kinase_ATP_BS"/>
</dbReference>
<evidence type="ECO:0000256" key="8">
    <source>
        <dbReference type="SAM" id="MobiDB-lite"/>
    </source>
</evidence>
<feature type="binding site" evidence="7">
    <location>
        <position position="292"/>
    </location>
    <ligand>
        <name>ATP</name>
        <dbReference type="ChEBI" id="CHEBI:30616"/>
    </ligand>
</feature>
<dbReference type="EMBL" id="BRXW01000647">
    <property type="protein sequence ID" value="GMH71972.1"/>
    <property type="molecule type" value="Genomic_DNA"/>
</dbReference>
<evidence type="ECO:0000256" key="4">
    <source>
        <dbReference type="ARBA" id="ARBA00022741"/>
    </source>
</evidence>
<keyword evidence="6 7" id="KW-0067">ATP-binding</keyword>